<dbReference type="FunFam" id="2.60.40.10:FF:000002">
    <property type="entry name" value="Titin a"/>
    <property type="match status" value="1"/>
</dbReference>
<evidence type="ECO:0000256" key="7">
    <source>
        <dbReference type="ARBA" id="ARBA00023242"/>
    </source>
</evidence>
<dbReference type="PRINTS" id="PR00014">
    <property type="entry name" value="FNTYPEIII"/>
</dbReference>
<evidence type="ECO:0000256" key="5">
    <source>
        <dbReference type="ARBA" id="ARBA00022737"/>
    </source>
</evidence>
<feature type="region of interest" description="Disordered" evidence="9">
    <location>
        <begin position="530"/>
        <end position="551"/>
    </location>
</feature>
<dbReference type="FunFam" id="2.60.40.10:FF:000214">
    <property type="entry name" value="titin isoform X1"/>
    <property type="match status" value="1"/>
</dbReference>
<evidence type="ECO:0000256" key="9">
    <source>
        <dbReference type="SAM" id="MobiDB-lite"/>
    </source>
</evidence>
<dbReference type="Pfam" id="PF00041">
    <property type="entry name" value="fn3"/>
    <property type="match status" value="3"/>
</dbReference>
<feature type="domain" description="Fibronectin type-III" evidence="11">
    <location>
        <begin position="449"/>
        <end position="541"/>
    </location>
</feature>
<evidence type="ECO:0000259" key="10">
    <source>
        <dbReference type="PROSITE" id="PS50835"/>
    </source>
</evidence>
<comment type="subcellular location">
    <subcellularLocation>
        <location evidence="2">Cytoplasm</location>
    </subcellularLocation>
    <subcellularLocation>
        <location evidence="1">Nucleus</location>
    </subcellularLocation>
</comment>
<dbReference type="PANTHER" id="PTHR14340">
    <property type="entry name" value="MICROFIBRIL-ASSOCIATED GLYCOPROTEIN 3"/>
    <property type="match status" value="1"/>
</dbReference>
<reference evidence="12" key="2">
    <citation type="submission" date="2025-09" db="UniProtKB">
        <authorList>
            <consortium name="Ensembl"/>
        </authorList>
    </citation>
    <scope>IDENTIFICATION</scope>
</reference>
<dbReference type="FunFam" id="2.60.40.10:FF:000127">
    <property type="entry name" value="titin isoform X1"/>
    <property type="match status" value="1"/>
</dbReference>
<keyword evidence="7" id="KW-0539">Nucleus</keyword>
<evidence type="ECO:0000256" key="6">
    <source>
        <dbReference type="ARBA" id="ARBA00023157"/>
    </source>
</evidence>
<sequence>LTKPQNLEVLEGEKAEFFCSVSKEAITVQWLRGDTVLEAGDKYDIISDGKKRTLVVKDSILGDAGKYTVMVGEAKATARLTFGVFILTEEDLRIIEPLEDIETMEKKTVTFWCKVNRLNATLKWTKNGEEITFNKRILYKIDKYKHSLIIKDCGFVDEGEYTVTAGQDKSVAELLITEAPADFIEHLRDQTVTEFDDAVFTCQLSKEKASVRWYRNGREIKEGKKYQFEKDGNLHRLIIKDCRLDDECEYSCGVDDRKSRARLFVEGMCRLNRISPGADVIFMAELNKDGVEVKWLRNNMIIVQGDKHQMMSEGKVHRLQVCEIKPRDQGEYRFIAKDKEARAKLELAGKLLALSAPRIKTGDQNLVVDVGKPLTMTVPYDAYPRAEAEWLKGEESLPTTTVDTTTDCTTFKIYEAKKSDKGRYKVILRNKHGQAEAFINVEVIDVPGPPQNVEVTDVNRFGATLTWEPPEYDGGSPITGYIIELRNRGSIKWEPTMTTGADELSAVLTDVVENEEYFFRVRAQNMVGVGKPSPATRARPSPPINLDHSDQTKSSVQLTWEPPLKDGGSPILGYIVERQEEGTDKWIRCNPKLVPALTYKVTGLKPGSSYYYRVSAENAAGVSDPAEAIGPLTADDTFEAPEIFLDVKLLAGLTVKAGTKIELPAKVTGKPEPQVTWTKADKILRPDDRITIETKPNHSTVTITDSKRSDSGTYIIEAVNSKYSFRVRAVNKAGESEPSEPNLKWTVPEKDGGSPITNYIVEKRDVRRKGWQTVDTTVKDTKYTVSPLTEGSLYVFRVAAENAIGQSDYCEIEDSVLNRVWQLSSNIILTFTGNPTIDLKTRDIVVVKGQKLRIPIPFRAVPSPTITWHKDGKELKAGDRTTMKSDYTSALLEVIDSVHADAGVYTITLENKLASTTGSVNVKVIGN</sequence>
<dbReference type="AlphaFoldDB" id="A0A8C0EMD3"/>
<keyword evidence="5" id="KW-0677">Repeat</keyword>
<evidence type="ECO:0000256" key="1">
    <source>
        <dbReference type="ARBA" id="ARBA00004123"/>
    </source>
</evidence>
<evidence type="ECO:0000313" key="12">
    <source>
        <dbReference type="Ensembl" id="ENSBOBP00000005173.1"/>
    </source>
</evidence>
<dbReference type="Gene3D" id="2.60.40.10">
    <property type="entry name" value="Immunoglobulins"/>
    <property type="match status" value="10"/>
</dbReference>
<dbReference type="GO" id="GO:0005634">
    <property type="term" value="C:nucleus"/>
    <property type="evidence" value="ECO:0007669"/>
    <property type="project" value="UniProtKB-SubCell"/>
</dbReference>
<keyword evidence="4" id="KW-0963">Cytoplasm</keyword>
<accession>A0A8C0EMD3</accession>
<feature type="domain" description="Fibronectin type-III" evidence="11">
    <location>
        <begin position="726"/>
        <end position="823"/>
    </location>
</feature>
<dbReference type="FunFam" id="2.60.40.10:FF:001459">
    <property type="entry name" value="Titin a"/>
    <property type="match status" value="1"/>
</dbReference>
<dbReference type="SMART" id="SM00060">
    <property type="entry name" value="FN3"/>
    <property type="match status" value="4"/>
</dbReference>
<feature type="domain" description="Ig-like" evidence="10">
    <location>
        <begin position="835"/>
        <end position="923"/>
    </location>
</feature>
<reference evidence="12" key="1">
    <citation type="submission" date="2025-08" db="UniProtKB">
        <authorList>
            <consortium name="Ensembl"/>
        </authorList>
    </citation>
    <scope>IDENTIFICATION</scope>
</reference>
<dbReference type="GO" id="GO:0005737">
    <property type="term" value="C:cytoplasm"/>
    <property type="evidence" value="ECO:0007669"/>
    <property type="project" value="UniProtKB-SubCell"/>
</dbReference>
<evidence type="ECO:0000259" key="11">
    <source>
        <dbReference type="PROSITE" id="PS50853"/>
    </source>
</evidence>
<dbReference type="SUPFAM" id="SSF49265">
    <property type="entry name" value="Fibronectin type III"/>
    <property type="match status" value="3"/>
</dbReference>
<dbReference type="PROSITE" id="PS50853">
    <property type="entry name" value="FN3"/>
    <property type="match status" value="3"/>
</dbReference>
<dbReference type="Proteomes" id="UP000694567">
    <property type="component" value="Unplaced"/>
</dbReference>
<dbReference type="InterPro" id="IPR003961">
    <property type="entry name" value="FN3_dom"/>
</dbReference>
<feature type="domain" description="Ig-like" evidence="10">
    <location>
        <begin position="1"/>
        <end position="81"/>
    </location>
</feature>
<evidence type="ECO:0000313" key="13">
    <source>
        <dbReference type="Proteomes" id="UP000694567"/>
    </source>
</evidence>
<evidence type="ECO:0000256" key="2">
    <source>
        <dbReference type="ARBA" id="ARBA00004496"/>
    </source>
</evidence>
<feature type="domain" description="Ig-like" evidence="10">
    <location>
        <begin position="90"/>
        <end position="177"/>
    </location>
</feature>
<evidence type="ECO:0000256" key="4">
    <source>
        <dbReference type="ARBA" id="ARBA00022490"/>
    </source>
</evidence>
<dbReference type="FunFam" id="2.60.40.10:FF:000050">
    <property type="entry name" value="Titin isoform B"/>
    <property type="match status" value="3"/>
</dbReference>
<dbReference type="InterPro" id="IPR003598">
    <property type="entry name" value="Ig_sub2"/>
</dbReference>
<dbReference type="PROSITE" id="PS50835">
    <property type="entry name" value="IG_LIKE"/>
    <property type="match status" value="5"/>
</dbReference>
<name>A0A8C0EMD3_BUBBB</name>
<proteinExistence type="inferred from homology"/>
<dbReference type="InterPro" id="IPR007110">
    <property type="entry name" value="Ig-like_dom"/>
</dbReference>
<dbReference type="InterPro" id="IPR036179">
    <property type="entry name" value="Ig-like_dom_sf"/>
</dbReference>
<dbReference type="Pfam" id="PF07679">
    <property type="entry name" value="I-set"/>
    <property type="match status" value="7"/>
</dbReference>
<dbReference type="FunFam" id="2.60.40.10:FF:001367">
    <property type="entry name" value="titin isoform X1"/>
    <property type="match status" value="1"/>
</dbReference>
<feature type="domain" description="Fibronectin type-III" evidence="11">
    <location>
        <begin position="542"/>
        <end position="637"/>
    </location>
</feature>
<protein>
    <recommendedName>
        <fullName evidence="14">Titin</fullName>
    </recommendedName>
</protein>
<dbReference type="FunFam" id="2.60.40.10:FF:001434">
    <property type="entry name" value="titin isoform X1"/>
    <property type="match status" value="1"/>
</dbReference>
<dbReference type="SMART" id="SM00409">
    <property type="entry name" value="IG"/>
    <property type="match status" value="7"/>
</dbReference>
<feature type="domain" description="Ig-like" evidence="10">
    <location>
        <begin position="180"/>
        <end position="264"/>
    </location>
</feature>
<dbReference type="SMART" id="SM00408">
    <property type="entry name" value="IGc2"/>
    <property type="match status" value="7"/>
</dbReference>
<dbReference type="InterPro" id="IPR013783">
    <property type="entry name" value="Ig-like_fold"/>
</dbReference>
<dbReference type="FunFam" id="2.60.40.10:FF:000003">
    <property type="entry name" value="Titin isoform E"/>
    <property type="match status" value="1"/>
</dbReference>
<feature type="domain" description="Ig-like" evidence="10">
    <location>
        <begin position="641"/>
        <end position="714"/>
    </location>
</feature>
<dbReference type="InterPro" id="IPR013098">
    <property type="entry name" value="Ig_I-set"/>
</dbReference>
<keyword evidence="6" id="KW-1015">Disulfide bond</keyword>
<comment type="similarity">
    <text evidence="3">Belongs to the protein kinase superfamily. CAMK Ser/Thr protein kinase family.</text>
</comment>
<dbReference type="PANTHER" id="PTHR14340:SF13">
    <property type="entry name" value="TITIN"/>
    <property type="match status" value="1"/>
</dbReference>
<dbReference type="CDD" id="cd00063">
    <property type="entry name" value="FN3"/>
    <property type="match status" value="3"/>
</dbReference>
<dbReference type="InterPro" id="IPR036116">
    <property type="entry name" value="FN3_sf"/>
</dbReference>
<dbReference type="Ensembl" id="ENSBOBT00000005318.1">
    <property type="protein sequence ID" value="ENSBOBP00000005173.1"/>
    <property type="gene ID" value="ENSBOBG00000003482.1"/>
</dbReference>
<dbReference type="InterPro" id="IPR003599">
    <property type="entry name" value="Ig_sub"/>
</dbReference>
<evidence type="ECO:0000256" key="3">
    <source>
        <dbReference type="ARBA" id="ARBA00006692"/>
    </source>
</evidence>
<dbReference type="SUPFAM" id="SSF48726">
    <property type="entry name" value="Immunoglobulin"/>
    <property type="match status" value="6"/>
</dbReference>
<keyword evidence="8" id="KW-0393">Immunoglobulin domain</keyword>
<organism evidence="12 13">
    <name type="scientific">Bubo bubo</name>
    <name type="common">Eurasian eagle-owl</name>
    <name type="synonym">Strix bubo</name>
    <dbReference type="NCBI Taxonomy" id="30461"/>
    <lineage>
        <taxon>Eukaryota</taxon>
        <taxon>Metazoa</taxon>
        <taxon>Chordata</taxon>
        <taxon>Craniata</taxon>
        <taxon>Vertebrata</taxon>
        <taxon>Euteleostomi</taxon>
        <taxon>Archelosauria</taxon>
        <taxon>Archosauria</taxon>
        <taxon>Dinosauria</taxon>
        <taxon>Saurischia</taxon>
        <taxon>Theropoda</taxon>
        <taxon>Coelurosauria</taxon>
        <taxon>Aves</taxon>
        <taxon>Neognathae</taxon>
        <taxon>Neoaves</taxon>
        <taxon>Telluraves</taxon>
        <taxon>Strigiformes</taxon>
        <taxon>Strigidae</taxon>
        <taxon>Bubo</taxon>
    </lineage>
</organism>
<evidence type="ECO:0000256" key="8">
    <source>
        <dbReference type="ARBA" id="ARBA00023319"/>
    </source>
</evidence>
<keyword evidence="13" id="KW-1185">Reference proteome</keyword>
<evidence type="ECO:0008006" key="14">
    <source>
        <dbReference type="Google" id="ProtNLM"/>
    </source>
</evidence>